<organism evidence="1 2">
    <name type="scientific">Lates calcarifer</name>
    <name type="common">Barramundi</name>
    <name type="synonym">Holocentrus calcarifer</name>
    <dbReference type="NCBI Taxonomy" id="8187"/>
    <lineage>
        <taxon>Eukaryota</taxon>
        <taxon>Metazoa</taxon>
        <taxon>Chordata</taxon>
        <taxon>Craniata</taxon>
        <taxon>Vertebrata</taxon>
        <taxon>Euteleostomi</taxon>
        <taxon>Actinopterygii</taxon>
        <taxon>Neopterygii</taxon>
        <taxon>Teleostei</taxon>
        <taxon>Neoteleostei</taxon>
        <taxon>Acanthomorphata</taxon>
        <taxon>Carangaria</taxon>
        <taxon>Carangaria incertae sedis</taxon>
        <taxon>Centropomidae</taxon>
        <taxon>Lates</taxon>
    </lineage>
</organism>
<dbReference type="Ensembl" id="ENSLCAT00010009963.1">
    <property type="protein sequence ID" value="ENSLCAP00010009744.1"/>
    <property type="gene ID" value="ENSLCAG00010004672.1"/>
</dbReference>
<dbReference type="Proteomes" id="UP000314980">
    <property type="component" value="Unassembled WGS sequence"/>
</dbReference>
<reference evidence="2" key="1">
    <citation type="submission" date="2015-09" db="EMBL/GenBank/DDBJ databases">
        <authorList>
            <person name="Sai Rama Sridatta P."/>
        </authorList>
    </citation>
    <scope>NUCLEOTIDE SEQUENCE [LARGE SCALE GENOMIC DNA]</scope>
</reference>
<reference evidence="1" key="2">
    <citation type="submission" date="2025-08" db="UniProtKB">
        <authorList>
            <consortium name="Ensembl"/>
        </authorList>
    </citation>
    <scope>IDENTIFICATION</scope>
</reference>
<dbReference type="PANTHER" id="PTHR38706:SF2">
    <property type="match status" value="1"/>
</dbReference>
<evidence type="ECO:0000313" key="1">
    <source>
        <dbReference type="Ensembl" id="ENSLCAP00010009744.1"/>
    </source>
</evidence>
<dbReference type="GeneTree" id="ENSGT00730000111690"/>
<name>A0A4W6C874_LATCA</name>
<keyword evidence="2" id="KW-1185">Reference proteome</keyword>
<sequence length="214" mass="25182">MRMLNSINDLKKINFGHSVPKHSLLLLHWFANEVDIDNNNVIWLTVDLNDGDYGSHHYGNFEGLLDQLPHEYVRYQYYTIGNLHQDTSVPLPSYVTHPRSEYAGKNEDRIIIRIREPNKEERESQRIDRVFITQHSGYRTYDPEHTYEITTNLLRQIREFSVSVGEDQSSITYLRDLMMTTRQSGSYDTSVNLDNGKCVLLFCCMHFFFTSMFN</sequence>
<reference evidence="1" key="3">
    <citation type="submission" date="2025-09" db="UniProtKB">
        <authorList>
            <consortium name="Ensembl"/>
        </authorList>
    </citation>
    <scope>IDENTIFICATION</scope>
</reference>
<dbReference type="PANTHER" id="PTHR38706">
    <property type="entry name" value="SI:CH211-198C19.1-RELATED"/>
    <property type="match status" value="1"/>
</dbReference>
<accession>A0A4W6C874</accession>
<dbReference type="InParanoid" id="A0A4W6C874"/>
<proteinExistence type="predicted"/>
<evidence type="ECO:0000313" key="2">
    <source>
        <dbReference type="Proteomes" id="UP000314980"/>
    </source>
</evidence>
<protein>
    <submittedName>
        <fullName evidence="1">Uncharacterized protein</fullName>
    </submittedName>
</protein>
<dbReference type="AlphaFoldDB" id="A0A4W6C874"/>